<sequence length="255" mass="25406">MTKTLGLALAGLLAAAGSARADLQTCGDAQYDPSQYVCDDGNFLCPIVAGEGLSYCSGACYSKFMYTCTNNALTQLTPLAAGTPFTLTVSNPTAAAVDGLAVDACNLRWNLGIETCSYCPTTGVECPVGNTTVVSAPDTAAGSSTPAMDVIVPGGQAVYLDPSGAVGYTQAHSAQIPGGSITGGLVPYSGGGFVNLNSGGYGWAACPPTAAGGGGTGYTLFAVNADNKATLAGCTPVNLKVNPQPSGTIGAWQYT</sequence>
<dbReference type="GO" id="GO:0030246">
    <property type="term" value="F:carbohydrate binding"/>
    <property type="evidence" value="ECO:0007669"/>
    <property type="project" value="InterPro"/>
</dbReference>
<accession>A0A0F2MKI3</accession>
<dbReference type="VEuPathDB" id="FungiDB:SPSK_06572"/>
<dbReference type="InterPro" id="IPR018909">
    <property type="entry name" value="Eng1_septum"/>
</dbReference>
<evidence type="ECO:0000313" key="4">
    <source>
        <dbReference type="Proteomes" id="UP000033710"/>
    </source>
</evidence>
<dbReference type="AlphaFoldDB" id="A0A0F2MKI3"/>
<dbReference type="OrthoDB" id="5430620at2759"/>
<evidence type="ECO:0000256" key="1">
    <source>
        <dbReference type="SAM" id="SignalP"/>
    </source>
</evidence>
<keyword evidence="1" id="KW-0732">Signal</keyword>
<dbReference type="InterPro" id="IPR052820">
    <property type="entry name" value="PhiA_domain"/>
</dbReference>
<dbReference type="RefSeq" id="XP_016592021.1">
    <property type="nucleotide sequence ID" value="XM_016733274.1"/>
</dbReference>
<evidence type="ECO:0000259" key="2">
    <source>
        <dbReference type="Pfam" id="PF10645"/>
    </source>
</evidence>
<comment type="caution">
    <text evidence="3">The sequence shown here is derived from an EMBL/GenBank/DDBJ whole genome shotgun (WGS) entry which is preliminary data.</text>
</comment>
<protein>
    <recommendedName>
        <fullName evidence="2">Endo-1,3(4)-beta-glucanase 1 carbohydrate binding domain-containing protein</fullName>
    </recommendedName>
</protein>
<reference evidence="3 4" key="2">
    <citation type="journal article" date="2015" name="Eukaryot. Cell">
        <title>Asexual propagation of a virulent clone complex in a human and feline outbreak of sporotrichosis.</title>
        <authorList>
            <person name="Teixeira Mde M."/>
            <person name="Rodrigues A.M."/>
            <person name="Tsui C.K."/>
            <person name="de Almeida L.G."/>
            <person name="Van Diepeningen A.D."/>
            <person name="van den Ende B.G."/>
            <person name="Fernandes G.F."/>
            <person name="Kano R."/>
            <person name="Hamelin R.C."/>
            <person name="Lopes-Bezerra L.M."/>
            <person name="Vasconcelos A.T."/>
            <person name="de Hoog S."/>
            <person name="de Camargo Z.P."/>
            <person name="Felipe M.S."/>
        </authorList>
    </citation>
    <scope>NUCLEOTIDE SEQUENCE [LARGE SCALE GENOMIC DNA]</scope>
    <source>
        <strain evidence="3 4">1099-18</strain>
    </source>
</reference>
<organism evidence="3 4">
    <name type="scientific">Sporothrix schenckii 1099-18</name>
    <dbReference type="NCBI Taxonomy" id="1397361"/>
    <lineage>
        <taxon>Eukaryota</taxon>
        <taxon>Fungi</taxon>
        <taxon>Dikarya</taxon>
        <taxon>Ascomycota</taxon>
        <taxon>Pezizomycotina</taxon>
        <taxon>Sordariomycetes</taxon>
        <taxon>Sordariomycetidae</taxon>
        <taxon>Ophiostomatales</taxon>
        <taxon>Ophiostomataceae</taxon>
        <taxon>Sporothrix</taxon>
    </lineage>
</organism>
<proteinExistence type="predicted"/>
<dbReference type="Pfam" id="PF10645">
    <property type="entry name" value="Carb_bind"/>
    <property type="match status" value="1"/>
</dbReference>
<feature type="chain" id="PRO_5002455328" description="Endo-1,3(4)-beta-glucanase 1 carbohydrate binding domain-containing protein" evidence="1">
    <location>
        <begin position="22"/>
        <end position="255"/>
    </location>
</feature>
<reference evidence="3 4" key="1">
    <citation type="journal article" date="2014" name="BMC Genomics">
        <title>Comparative genomics of the major fungal agents of human and animal Sporotrichosis: Sporothrix schenckii and Sporothrix brasiliensis.</title>
        <authorList>
            <person name="Teixeira M.M."/>
            <person name="de Almeida L.G."/>
            <person name="Kubitschek-Barreira P."/>
            <person name="Alves F.L."/>
            <person name="Kioshima E.S."/>
            <person name="Abadio A.K."/>
            <person name="Fernandes L."/>
            <person name="Derengowski L.S."/>
            <person name="Ferreira K.S."/>
            <person name="Souza R.C."/>
            <person name="Ruiz J.C."/>
            <person name="de Andrade N.C."/>
            <person name="Paes H.C."/>
            <person name="Nicola A.M."/>
            <person name="Albuquerque P."/>
            <person name="Gerber A.L."/>
            <person name="Martins V.P."/>
            <person name="Peconick L.D."/>
            <person name="Neto A.V."/>
            <person name="Chaucanez C.B."/>
            <person name="Silva P.A."/>
            <person name="Cunha O.L."/>
            <person name="de Oliveira F.F."/>
            <person name="dos Santos T.C."/>
            <person name="Barros A.L."/>
            <person name="Soares M.A."/>
            <person name="de Oliveira L.M."/>
            <person name="Marini M.M."/>
            <person name="Villalobos-Duno H."/>
            <person name="Cunha M.M."/>
            <person name="de Hoog S."/>
            <person name="da Silveira J.F."/>
            <person name="Henrissat B."/>
            <person name="Nino-Vega G.A."/>
            <person name="Cisalpino P.S."/>
            <person name="Mora-Montes H.M."/>
            <person name="Almeida S.R."/>
            <person name="Stajich J.E."/>
            <person name="Lopes-Bezerra L.M."/>
            <person name="Vasconcelos A.T."/>
            <person name="Felipe M.S."/>
        </authorList>
    </citation>
    <scope>NUCLEOTIDE SEQUENCE [LARGE SCALE GENOMIC DNA]</scope>
    <source>
        <strain evidence="3 4">1099-18</strain>
    </source>
</reference>
<feature type="signal peptide" evidence="1">
    <location>
        <begin position="1"/>
        <end position="21"/>
    </location>
</feature>
<feature type="domain" description="Endo-1,3(4)-beta-glucanase 1 carbohydrate binding" evidence="2">
    <location>
        <begin position="25"/>
        <end position="73"/>
    </location>
</feature>
<evidence type="ECO:0000313" key="3">
    <source>
        <dbReference type="EMBL" id="KJR89345.1"/>
    </source>
</evidence>
<name>A0A0F2MKI3_SPOSC</name>
<dbReference type="Proteomes" id="UP000033710">
    <property type="component" value="Unassembled WGS sequence"/>
</dbReference>
<dbReference type="PANTHER" id="PTHR42047">
    <property type="entry name" value="PROTEIN, PUTATIVE (AFU_ORTHOLOGUE AFUA_6G03560)-RELATED"/>
    <property type="match status" value="1"/>
</dbReference>
<dbReference type="EMBL" id="AXCR01000001">
    <property type="protein sequence ID" value="KJR89345.1"/>
    <property type="molecule type" value="Genomic_DNA"/>
</dbReference>
<dbReference type="KEGG" id="ssck:SPSK_06572"/>
<dbReference type="PANTHER" id="PTHR42047:SF1">
    <property type="entry name" value="PROTEIN, PUTATIVE (AFU_ORTHOLOGUE AFUA_6G03560)-RELATED"/>
    <property type="match status" value="1"/>
</dbReference>
<dbReference type="GeneID" id="27668551"/>
<gene>
    <name evidence="3" type="ORF">SPSK_06572</name>
</gene>